<dbReference type="GO" id="GO:0006508">
    <property type="term" value="P:proteolysis"/>
    <property type="evidence" value="ECO:0007669"/>
    <property type="project" value="InterPro"/>
</dbReference>
<dbReference type="Pfam" id="PF00656">
    <property type="entry name" value="Peptidase_C14"/>
    <property type="match status" value="1"/>
</dbReference>
<dbReference type="PANTHER" id="PTHR48104">
    <property type="entry name" value="METACASPASE-4"/>
    <property type="match status" value="1"/>
</dbReference>
<keyword evidence="3" id="KW-0645">Protease</keyword>
<feature type="domain" description="Peptidase C14 caspase" evidence="5">
    <location>
        <begin position="33"/>
        <end position="314"/>
    </location>
</feature>
<organism evidence="6 7">
    <name type="scientific">Psilocybe cyanescens</name>
    <dbReference type="NCBI Taxonomy" id="93625"/>
    <lineage>
        <taxon>Eukaryota</taxon>
        <taxon>Fungi</taxon>
        <taxon>Dikarya</taxon>
        <taxon>Basidiomycota</taxon>
        <taxon>Agaricomycotina</taxon>
        <taxon>Agaricomycetes</taxon>
        <taxon>Agaricomycetidae</taxon>
        <taxon>Agaricales</taxon>
        <taxon>Agaricineae</taxon>
        <taxon>Strophariaceae</taxon>
        <taxon>Psilocybe</taxon>
    </lineage>
</organism>
<dbReference type="InParanoid" id="A0A409WMU9"/>
<protein>
    <recommendedName>
        <fullName evidence="5">Peptidase C14 caspase domain-containing protein</fullName>
    </recommendedName>
</protein>
<name>A0A409WMU9_PSICY</name>
<sequence length="726" mass="80784">MFIPWLNTHFRKKKKILYSSRQFDSADSPGSMFALVIGINQYMDTQVSNLSGAVNDAEAVQTFLISKLSVPKERIVNLRNEQATRKAIIIAIQRLATNPVIGPNDPILIYYAGHGGKARSPFDETNATKIEMLIPYDFATNGSVRRKGQGLFDVTISSLLTHVANNKSNNITVILDCCHSGSGSRNYMEPDEPFAPRGVTLPPCYTVSKAIFKAESNAKVKRKEGRITDAYNGVSQDERASGIPSEYEMYALRSHVLLSACKKDQTAKEANGHGIFTSALLRLLEEDVNAELTYKDIIHRLDLEKAYCQNPQCEGINQNRKIFTSKIIGRFGTLHIIRKSKKPGAYNLQAGEAHGIARNAQFAVFADTAMTRPIGSVIAQKIIEFETQCAVLSTSKTLDLTGPAYAVQTRAGEEKVVRIYIKPEDFRLFDQISKLKPEAGYRNFGVVRKVKEDPDLALSTKGDFIQFEVTNTICRQHGLKHMSYDNPVRVGDIERLCLELRRAAHFYWNFRHTTSMRGKNLLADEIQLECFKVTASKQGVMKPVGDNLVGIDGAIYIDIGDEVQNYGFKIRNNSMHSLYASLFYFDVGDLSIETYHLPGTAAEGEADICLPSNGSLCIGFGDSGTPPREYFLRDMQKTDVGFLKLYLSTQFVDFSTLVLQKAYFNGNQRASRPASLAKTQFWATITVPIIQKGGQPRPESFARGPEEKQSHSHISLNDDASQVISG</sequence>
<evidence type="ECO:0000259" key="5">
    <source>
        <dbReference type="Pfam" id="PF00656"/>
    </source>
</evidence>
<keyword evidence="3" id="KW-0788">Thiol protease</keyword>
<dbReference type="SUPFAM" id="SSF52129">
    <property type="entry name" value="Caspase-like"/>
    <property type="match status" value="1"/>
</dbReference>
<keyword evidence="3" id="KW-0378">Hydrolase</keyword>
<evidence type="ECO:0000256" key="4">
    <source>
        <dbReference type="SAM" id="MobiDB-lite"/>
    </source>
</evidence>
<dbReference type="Proteomes" id="UP000283269">
    <property type="component" value="Unassembled WGS sequence"/>
</dbReference>
<dbReference type="GO" id="GO:0004197">
    <property type="term" value="F:cysteine-type endopeptidase activity"/>
    <property type="evidence" value="ECO:0007669"/>
    <property type="project" value="InterPro"/>
</dbReference>
<dbReference type="InterPro" id="IPR011600">
    <property type="entry name" value="Pept_C14_caspase"/>
</dbReference>
<dbReference type="PANTHER" id="PTHR48104:SF30">
    <property type="entry name" value="METACASPASE-1"/>
    <property type="match status" value="1"/>
</dbReference>
<dbReference type="GO" id="GO:0005737">
    <property type="term" value="C:cytoplasm"/>
    <property type="evidence" value="ECO:0007669"/>
    <property type="project" value="TreeGrafter"/>
</dbReference>
<evidence type="ECO:0000313" key="7">
    <source>
        <dbReference type="Proteomes" id="UP000283269"/>
    </source>
</evidence>
<comment type="similarity">
    <text evidence="1">Belongs to the peptidase C14B family.</text>
</comment>
<dbReference type="OrthoDB" id="3223806at2759"/>
<evidence type="ECO:0000313" key="6">
    <source>
        <dbReference type="EMBL" id="PPQ79810.1"/>
    </source>
</evidence>
<evidence type="ECO:0000256" key="1">
    <source>
        <dbReference type="ARBA" id="ARBA00009005"/>
    </source>
</evidence>
<keyword evidence="7" id="KW-1185">Reference proteome</keyword>
<dbReference type="Gene3D" id="3.40.50.1460">
    <property type="match status" value="1"/>
</dbReference>
<accession>A0A409WMU9</accession>
<feature type="compositionally biased region" description="Polar residues" evidence="4">
    <location>
        <begin position="712"/>
        <end position="726"/>
    </location>
</feature>
<dbReference type="EMBL" id="NHYD01003360">
    <property type="protein sequence ID" value="PPQ79810.1"/>
    <property type="molecule type" value="Genomic_DNA"/>
</dbReference>
<dbReference type="AlphaFoldDB" id="A0A409WMU9"/>
<comment type="caution">
    <text evidence="6">The sequence shown here is derived from an EMBL/GenBank/DDBJ whole genome shotgun (WGS) entry which is preliminary data.</text>
</comment>
<evidence type="ECO:0000256" key="3">
    <source>
        <dbReference type="ARBA" id="ARBA00022807"/>
    </source>
</evidence>
<proteinExistence type="inferred from homology"/>
<dbReference type="InterPro" id="IPR029030">
    <property type="entry name" value="Caspase-like_dom_sf"/>
</dbReference>
<keyword evidence="2" id="KW-0053">Apoptosis</keyword>
<reference evidence="6 7" key="1">
    <citation type="journal article" date="2018" name="Evol. Lett.">
        <title>Horizontal gene cluster transfer increased hallucinogenic mushroom diversity.</title>
        <authorList>
            <person name="Reynolds H.T."/>
            <person name="Vijayakumar V."/>
            <person name="Gluck-Thaler E."/>
            <person name="Korotkin H.B."/>
            <person name="Matheny P.B."/>
            <person name="Slot J.C."/>
        </authorList>
    </citation>
    <scope>NUCLEOTIDE SEQUENCE [LARGE SCALE GENOMIC DNA]</scope>
    <source>
        <strain evidence="6 7">2631</strain>
    </source>
</reference>
<feature type="region of interest" description="Disordered" evidence="4">
    <location>
        <begin position="692"/>
        <end position="726"/>
    </location>
</feature>
<dbReference type="InterPro" id="IPR050452">
    <property type="entry name" value="Metacaspase"/>
</dbReference>
<dbReference type="GO" id="GO:0006915">
    <property type="term" value="P:apoptotic process"/>
    <property type="evidence" value="ECO:0007669"/>
    <property type="project" value="UniProtKB-KW"/>
</dbReference>
<evidence type="ECO:0000256" key="2">
    <source>
        <dbReference type="ARBA" id="ARBA00022703"/>
    </source>
</evidence>
<gene>
    <name evidence="6" type="ORF">CVT25_002964</name>
</gene>